<dbReference type="InterPro" id="IPR039123">
    <property type="entry name" value="PPTC7"/>
</dbReference>
<dbReference type="OrthoDB" id="60843at2759"/>
<name>A0A5N6RGY1_9ROSI</name>
<dbReference type="InterPro" id="IPR001932">
    <property type="entry name" value="PPM-type_phosphatase-like_dom"/>
</dbReference>
<protein>
    <recommendedName>
        <fullName evidence="1">Protein phosphatase</fullName>
        <ecNumber evidence="1">3.1.3.16</ecNumber>
    </recommendedName>
</protein>
<dbReference type="EC" id="3.1.3.16" evidence="1"/>
<dbReference type="SMART" id="SM00332">
    <property type="entry name" value="PP2Cc"/>
    <property type="match status" value="1"/>
</dbReference>
<keyword evidence="4" id="KW-1185">Reference proteome</keyword>
<dbReference type="AlphaFoldDB" id="A0A5N6RGY1"/>
<keyword evidence="1" id="KW-0904">Protein phosphatase</keyword>
<dbReference type="EMBL" id="CM017326">
    <property type="protein sequence ID" value="KAE8077110.1"/>
    <property type="molecule type" value="Genomic_DNA"/>
</dbReference>
<comment type="catalytic activity">
    <reaction evidence="1">
        <text>O-phospho-L-threonyl-[protein] + H2O = L-threonyl-[protein] + phosphate</text>
        <dbReference type="Rhea" id="RHEA:47004"/>
        <dbReference type="Rhea" id="RHEA-COMP:11060"/>
        <dbReference type="Rhea" id="RHEA-COMP:11605"/>
        <dbReference type="ChEBI" id="CHEBI:15377"/>
        <dbReference type="ChEBI" id="CHEBI:30013"/>
        <dbReference type="ChEBI" id="CHEBI:43474"/>
        <dbReference type="ChEBI" id="CHEBI:61977"/>
        <dbReference type="EC" id="3.1.3.16"/>
    </reaction>
</comment>
<keyword evidence="1" id="KW-0464">Manganese</keyword>
<proteinExistence type="inferred from homology"/>
<evidence type="ECO:0000259" key="2">
    <source>
        <dbReference type="PROSITE" id="PS51746"/>
    </source>
</evidence>
<comment type="catalytic activity">
    <reaction evidence="1">
        <text>O-phospho-L-seryl-[protein] + H2O = L-seryl-[protein] + phosphate</text>
        <dbReference type="Rhea" id="RHEA:20629"/>
        <dbReference type="Rhea" id="RHEA-COMP:9863"/>
        <dbReference type="Rhea" id="RHEA-COMP:11604"/>
        <dbReference type="ChEBI" id="CHEBI:15377"/>
        <dbReference type="ChEBI" id="CHEBI:29999"/>
        <dbReference type="ChEBI" id="CHEBI:43474"/>
        <dbReference type="ChEBI" id="CHEBI:83421"/>
        <dbReference type="EC" id="3.1.3.16"/>
    </reaction>
</comment>
<dbReference type="InterPro" id="IPR036457">
    <property type="entry name" value="PPM-type-like_dom_sf"/>
</dbReference>
<comment type="similarity">
    <text evidence="1">Belongs to the PP2C family.</text>
</comment>
<gene>
    <name evidence="3" type="ORF">FH972_015708</name>
</gene>
<keyword evidence="1" id="KW-0460">Magnesium</keyword>
<dbReference type="SMART" id="SM00331">
    <property type="entry name" value="PP2C_SIG"/>
    <property type="match status" value="1"/>
</dbReference>
<dbReference type="PANTHER" id="PTHR12320">
    <property type="entry name" value="PROTEIN PHOSPHATASE 2C"/>
    <property type="match status" value="1"/>
</dbReference>
<dbReference type="PROSITE" id="PS51746">
    <property type="entry name" value="PPM_2"/>
    <property type="match status" value="1"/>
</dbReference>
<accession>A0A5N6RGY1</accession>
<feature type="domain" description="PPM-type phosphatase" evidence="2">
    <location>
        <begin position="36"/>
        <end position="274"/>
    </location>
</feature>
<evidence type="ECO:0000313" key="3">
    <source>
        <dbReference type="EMBL" id="KAE8077110.1"/>
    </source>
</evidence>
<dbReference type="CDD" id="cd00143">
    <property type="entry name" value="PP2Cc"/>
    <property type="match status" value="1"/>
</dbReference>
<comment type="cofactor">
    <cofactor evidence="1">
        <name>Mn(2+)</name>
        <dbReference type="ChEBI" id="CHEBI:29035"/>
    </cofactor>
</comment>
<organism evidence="3 4">
    <name type="scientific">Carpinus fangiana</name>
    <dbReference type="NCBI Taxonomy" id="176857"/>
    <lineage>
        <taxon>Eukaryota</taxon>
        <taxon>Viridiplantae</taxon>
        <taxon>Streptophyta</taxon>
        <taxon>Embryophyta</taxon>
        <taxon>Tracheophyta</taxon>
        <taxon>Spermatophyta</taxon>
        <taxon>Magnoliopsida</taxon>
        <taxon>eudicotyledons</taxon>
        <taxon>Gunneridae</taxon>
        <taxon>Pentapetalae</taxon>
        <taxon>rosids</taxon>
        <taxon>fabids</taxon>
        <taxon>Fagales</taxon>
        <taxon>Betulaceae</taxon>
        <taxon>Carpinus</taxon>
    </lineage>
</organism>
<evidence type="ECO:0000313" key="4">
    <source>
        <dbReference type="Proteomes" id="UP000327013"/>
    </source>
</evidence>
<evidence type="ECO:0000256" key="1">
    <source>
        <dbReference type="RuleBase" id="RU366020"/>
    </source>
</evidence>
<reference evidence="3 4" key="1">
    <citation type="submission" date="2019-06" db="EMBL/GenBank/DDBJ databases">
        <title>A chromosomal-level reference genome of Carpinus fangiana (Coryloideae, Betulaceae).</title>
        <authorList>
            <person name="Yang X."/>
            <person name="Wang Z."/>
            <person name="Zhang L."/>
            <person name="Hao G."/>
            <person name="Liu J."/>
            <person name="Yang Y."/>
        </authorList>
    </citation>
    <scope>NUCLEOTIDE SEQUENCE [LARGE SCALE GENOMIC DNA]</scope>
    <source>
        <strain evidence="3">Cfa_2016G</strain>
        <tissue evidence="3">Leaf</tissue>
    </source>
</reference>
<dbReference type="GO" id="GO:0004722">
    <property type="term" value="F:protein serine/threonine phosphatase activity"/>
    <property type="evidence" value="ECO:0007669"/>
    <property type="project" value="UniProtKB-EC"/>
</dbReference>
<dbReference type="GO" id="GO:0046872">
    <property type="term" value="F:metal ion binding"/>
    <property type="evidence" value="ECO:0007669"/>
    <property type="project" value="UniProtKB-UniRule"/>
</dbReference>
<sequence length="278" mass="30228">MIIKKRRLEGELVEATLLKNDRVVVPEESLKMVCGAAYFPKDNPLKPRGEDAYFLCEEKQAIGVADGVGGWTGKGIDAGEYARELMNNAFMAVHRQPDGAVDPKAVLNEAFLNTEAEGSSTACIAVLKGNILHCANVGDSGFMIFRDNTLVHQSTIQQHYFNCPFQLGNSKSSDRPSSATEETVPVFPGDIIVLCTDGLLDNVYPAEIEDVLKQETLEGTVDPFHLATDIAVDLALWNSLDKYSYSPFARAAELAGMKHTGGKIDDITVVVAHIVARN</sequence>
<comment type="cofactor">
    <cofactor evidence="1">
        <name>Mg(2+)</name>
        <dbReference type="ChEBI" id="CHEBI:18420"/>
    </cofactor>
</comment>
<dbReference type="Gene3D" id="3.60.40.10">
    <property type="entry name" value="PPM-type phosphatase domain"/>
    <property type="match status" value="1"/>
</dbReference>
<keyword evidence="1" id="KW-0479">Metal-binding</keyword>
<dbReference type="Pfam" id="PF07228">
    <property type="entry name" value="SpoIIE"/>
    <property type="match status" value="1"/>
</dbReference>
<dbReference type="Proteomes" id="UP000327013">
    <property type="component" value="Chromosome 6"/>
</dbReference>
<keyword evidence="1" id="KW-0378">Hydrolase</keyword>
<dbReference type="SUPFAM" id="SSF81606">
    <property type="entry name" value="PP2C-like"/>
    <property type="match status" value="1"/>
</dbReference>
<dbReference type="PANTHER" id="PTHR12320:SF14">
    <property type="entry name" value="PROTEIN PHOSPHATASE"/>
    <property type="match status" value="1"/>
</dbReference>